<sequence>MQQNGSEILKFNPASCGVKFYGCPHLKNLQIAKFTKIAQRNSYQAIR</sequence>
<accession>C8PG71</accession>
<dbReference type="Proteomes" id="UP000005709">
    <property type="component" value="Unassembled WGS sequence"/>
</dbReference>
<name>C8PG71_9BACT</name>
<dbReference type="AlphaFoldDB" id="C8PG71"/>
<dbReference type="EMBL" id="ACYG01000019">
    <property type="protein sequence ID" value="EEV18109.1"/>
    <property type="molecule type" value="Genomic_DNA"/>
</dbReference>
<comment type="caution">
    <text evidence="1">The sequence shown here is derived from an EMBL/GenBank/DDBJ whole genome shotgun (WGS) entry which is preliminary data.</text>
</comment>
<gene>
    <name evidence="1" type="ORF">CAMGR0001_0864</name>
</gene>
<evidence type="ECO:0000313" key="1">
    <source>
        <dbReference type="EMBL" id="EEV18109.1"/>
    </source>
</evidence>
<reference evidence="1 2" key="1">
    <citation type="submission" date="2009-07" db="EMBL/GenBank/DDBJ databases">
        <authorList>
            <person name="Madupu R."/>
            <person name="Sebastian Y."/>
            <person name="Durkin A.S."/>
            <person name="Torralba M."/>
            <person name="Methe B."/>
            <person name="Sutton G.G."/>
            <person name="Strausberg R.L."/>
            <person name="Nelson K.E."/>
        </authorList>
    </citation>
    <scope>NUCLEOTIDE SEQUENCE [LARGE SCALE GENOMIC DNA]</scope>
    <source>
        <strain evidence="1 2">RM3268</strain>
    </source>
</reference>
<proteinExistence type="predicted"/>
<protein>
    <submittedName>
        <fullName evidence="1">Uncharacterized protein</fullName>
    </submittedName>
</protein>
<organism evidence="1 2">
    <name type="scientific">Campylobacter gracilis RM3268</name>
    <dbReference type="NCBI Taxonomy" id="553220"/>
    <lineage>
        <taxon>Bacteria</taxon>
        <taxon>Pseudomonadati</taxon>
        <taxon>Campylobacterota</taxon>
        <taxon>Epsilonproteobacteria</taxon>
        <taxon>Campylobacterales</taxon>
        <taxon>Campylobacteraceae</taxon>
        <taxon>Campylobacter</taxon>
    </lineage>
</organism>
<keyword evidence="2" id="KW-1185">Reference proteome</keyword>
<evidence type="ECO:0000313" key="2">
    <source>
        <dbReference type="Proteomes" id="UP000005709"/>
    </source>
</evidence>